<dbReference type="EMBL" id="WOWK01000036">
    <property type="protein sequence ID" value="KAF0325485.1"/>
    <property type="molecule type" value="Genomic_DNA"/>
</dbReference>
<reference evidence="2 3" key="1">
    <citation type="submission" date="2019-12" db="EMBL/GenBank/DDBJ databases">
        <title>A genome sequence resource for the geographically widespread anthracnose pathogen Colletotrichum asianum.</title>
        <authorList>
            <person name="Meng Y."/>
        </authorList>
    </citation>
    <scope>NUCLEOTIDE SEQUENCE [LARGE SCALE GENOMIC DNA]</scope>
    <source>
        <strain evidence="2 3">ICMP 18580</strain>
    </source>
</reference>
<name>A0A8H3WFQ0_9PEZI</name>
<feature type="compositionally biased region" description="Polar residues" evidence="1">
    <location>
        <begin position="1"/>
        <end position="11"/>
    </location>
</feature>
<organism evidence="2 3">
    <name type="scientific">Colletotrichum asianum</name>
    <dbReference type="NCBI Taxonomy" id="702518"/>
    <lineage>
        <taxon>Eukaryota</taxon>
        <taxon>Fungi</taxon>
        <taxon>Dikarya</taxon>
        <taxon>Ascomycota</taxon>
        <taxon>Pezizomycotina</taxon>
        <taxon>Sordariomycetes</taxon>
        <taxon>Hypocreomycetidae</taxon>
        <taxon>Glomerellales</taxon>
        <taxon>Glomerellaceae</taxon>
        <taxon>Colletotrichum</taxon>
        <taxon>Colletotrichum gloeosporioides species complex</taxon>
    </lineage>
</organism>
<sequence length="220" mass="23640">MVSLENATSPGSAKLTPAPSPQKNHALIECSSEDELATSPVTLGGPSKRASKCKRRRMTLLAAPTPTSSIFLRDPPASPTPTRYARHSGHARNSRASAKTPRKITAVKKSLNDKPPSQSTPTKDARPWDYDIYDVMAEPEIPSLSSPTANFELCDAVQSCSSPALTSTAAAQGLLGSVVFTAAEISSIIQDLEDIVAETLQEGDERLRMHIRMLRECLAK</sequence>
<feature type="region of interest" description="Disordered" evidence="1">
    <location>
        <begin position="1"/>
        <end position="25"/>
    </location>
</feature>
<feature type="compositionally biased region" description="Basic residues" evidence="1">
    <location>
        <begin position="84"/>
        <end position="93"/>
    </location>
</feature>
<comment type="caution">
    <text evidence="2">The sequence shown here is derived from an EMBL/GenBank/DDBJ whole genome shotgun (WGS) entry which is preliminary data.</text>
</comment>
<feature type="region of interest" description="Disordered" evidence="1">
    <location>
        <begin position="37"/>
        <end position="126"/>
    </location>
</feature>
<accession>A0A8H3WFQ0</accession>
<protein>
    <submittedName>
        <fullName evidence="2">Uncharacterized protein</fullName>
    </submittedName>
</protein>
<evidence type="ECO:0000313" key="2">
    <source>
        <dbReference type="EMBL" id="KAF0325485.1"/>
    </source>
</evidence>
<keyword evidence="3" id="KW-1185">Reference proteome</keyword>
<dbReference type="Proteomes" id="UP000434172">
    <property type="component" value="Unassembled WGS sequence"/>
</dbReference>
<proteinExistence type="predicted"/>
<evidence type="ECO:0000256" key="1">
    <source>
        <dbReference type="SAM" id="MobiDB-lite"/>
    </source>
</evidence>
<dbReference type="OrthoDB" id="4834365at2759"/>
<dbReference type="AlphaFoldDB" id="A0A8H3WFQ0"/>
<evidence type="ECO:0000313" key="3">
    <source>
        <dbReference type="Proteomes" id="UP000434172"/>
    </source>
</evidence>
<feature type="compositionally biased region" description="Basic residues" evidence="1">
    <location>
        <begin position="49"/>
        <end position="58"/>
    </location>
</feature>
<gene>
    <name evidence="2" type="ORF">GQ607_007236</name>
</gene>